<gene>
    <name evidence="2" type="ORF">G4G71_11130</name>
</gene>
<dbReference type="InterPro" id="IPR017029">
    <property type="entry name" value="Phage_head_put"/>
</dbReference>
<keyword evidence="3" id="KW-1185">Reference proteome</keyword>
<accession>A0A7Z3BKC9</accession>
<dbReference type="AlphaFoldDB" id="A0A7Z3BKC9"/>
<evidence type="ECO:0000313" key="3">
    <source>
        <dbReference type="Proteomes" id="UP000502549"/>
    </source>
</evidence>
<organism evidence="2 3">
    <name type="scientific">Pseudomonas multiresinivorans</name>
    <dbReference type="NCBI Taxonomy" id="95301"/>
    <lineage>
        <taxon>Bacteria</taxon>
        <taxon>Pseudomonadati</taxon>
        <taxon>Pseudomonadota</taxon>
        <taxon>Gammaproteobacteria</taxon>
        <taxon>Pseudomonadales</taxon>
        <taxon>Pseudomonadaceae</taxon>
        <taxon>Pseudomonas</taxon>
    </lineage>
</organism>
<feature type="domain" description="Phage head morphogenesis" evidence="1">
    <location>
        <begin position="153"/>
        <end position="264"/>
    </location>
</feature>
<dbReference type="Pfam" id="PF04233">
    <property type="entry name" value="Phage_Mu_F"/>
    <property type="match status" value="1"/>
</dbReference>
<protein>
    <recommendedName>
        <fullName evidence="1">Phage head morphogenesis domain-containing protein</fullName>
    </recommendedName>
</protein>
<dbReference type="NCBIfam" id="TIGR01641">
    <property type="entry name" value="phageSPP1_gp7"/>
    <property type="match status" value="1"/>
</dbReference>
<evidence type="ECO:0000259" key="1">
    <source>
        <dbReference type="Pfam" id="PF04233"/>
    </source>
</evidence>
<name>A0A7Z3BKC9_9PSED</name>
<dbReference type="RefSeq" id="WP_169937618.1">
    <property type="nucleotide sequence ID" value="NZ_CP048833.1"/>
</dbReference>
<dbReference type="PIRSF" id="PIRSF034565">
    <property type="entry name" value="UCP034565"/>
    <property type="match status" value="1"/>
</dbReference>
<dbReference type="EMBL" id="CP048833">
    <property type="protein sequence ID" value="QJP08398.1"/>
    <property type="molecule type" value="Genomic_DNA"/>
</dbReference>
<dbReference type="Proteomes" id="UP000502549">
    <property type="component" value="Chromosome"/>
</dbReference>
<dbReference type="InterPro" id="IPR006528">
    <property type="entry name" value="Phage_head_morphogenesis_dom"/>
</dbReference>
<dbReference type="KEGG" id="pmui:G4G71_11130"/>
<sequence length="362" mass="40680">MATVNDKLADAEIAHAVSLQRFSNGVVQRMISLLNRVDKDLFGQLMDAIEQMPPGSFTVQRLDQLLQSVQKINAQAYQALRRELDAEMQAFVAYEAEYQHKLFLNTIPEPVQVVVPINSVNAQQVYAAAMSRPFQGKLLSEFTKDLEADRMTRVRDAIRTGFVEGETVDQMIRRIRGTRTGGYADGLLEIDRRNAEAIVRTSVNHLSNFTRQAFYAENDDLVEEWQFLATLDGRTTITCASLSGKTFPIGKGPMPPRHINCRSTSTPVIKSWEELGLTKEQIGKGTQASMDGYVADDVSYSDWLRDKPAAFQDEVLGPTRGKLFRDGKVDIDKFTNDKGKVYSLDELKKRDEDLFERAGITA</sequence>
<proteinExistence type="predicted"/>
<reference evidence="2 3" key="1">
    <citation type="submission" date="2020-02" db="EMBL/GenBank/DDBJ databases">
        <title>Complete genome sequence of Pseudomonas multiresinivorans ORNL1.</title>
        <authorList>
            <person name="Podar M."/>
        </authorList>
    </citation>
    <scope>NUCLEOTIDE SEQUENCE [LARGE SCALE GENOMIC DNA]</scope>
    <source>
        <strain evidence="3">populi</strain>
    </source>
</reference>
<evidence type="ECO:0000313" key="2">
    <source>
        <dbReference type="EMBL" id="QJP08398.1"/>
    </source>
</evidence>